<sequence length="116" mass="13380">MKVTFCCEKCGRELQVYYSEYYDTGVRFCTPKPCPKCNPPEPAYGPITVEIAEKFLKEAALCGEFGAFTPTGRKYLKKQARAVVRLMKYISNQAMEESLNKSYDWLDKLLRLARED</sequence>
<dbReference type="EMBL" id="MT142550">
    <property type="protein sequence ID" value="QJA85048.1"/>
    <property type="molecule type" value="Genomic_DNA"/>
</dbReference>
<gene>
    <name evidence="1" type="ORF">MM415A06864_0005</name>
    <name evidence="2" type="ORF">MM415B02291_0016</name>
</gene>
<organism evidence="2">
    <name type="scientific">viral metagenome</name>
    <dbReference type="NCBI Taxonomy" id="1070528"/>
    <lineage>
        <taxon>unclassified sequences</taxon>
        <taxon>metagenomes</taxon>
        <taxon>organismal metagenomes</taxon>
    </lineage>
</organism>
<evidence type="ECO:0000313" key="2">
    <source>
        <dbReference type="EMBL" id="QJA85048.1"/>
    </source>
</evidence>
<reference evidence="2" key="1">
    <citation type="submission" date="2020-03" db="EMBL/GenBank/DDBJ databases">
        <title>The deep terrestrial virosphere.</title>
        <authorList>
            <person name="Holmfeldt K."/>
            <person name="Nilsson E."/>
            <person name="Simone D."/>
            <person name="Lopez-Fernandez M."/>
            <person name="Wu X."/>
            <person name="de Brujin I."/>
            <person name="Lundin D."/>
            <person name="Andersson A."/>
            <person name="Bertilsson S."/>
            <person name="Dopson M."/>
        </authorList>
    </citation>
    <scope>NUCLEOTIDE SEQUENCE</scope>
    <source>
        <strain evidence="1">MM415A06864</strain>
        <strain evidence="2">MM415B02291</strain>
    </source>
</reference>
<dbReference type="AlphaFoldDB" id="A0A6M3KUR7"/>
<name>A0A6M3KUR7_9ZZZZ</name>
<accession>A0A6M3KUR7</accession>
<evidence type="ECO:0000313" key="1">
    <source>
        <dbReference type="EMBL" id="QJA68404.1"/>
    </source>
</evidence>
<proteinExistence type="predicted"/>
<dbReference type="EMBL" id="MT141614">
    <property type="protein sequence ID" value="QJA68404.1"/>
    <property type="molecule type" value="Genomic_DNA"/>
</dbReference>
<protein>
    <submittedName>
        <fullName evidence="2">Uncharacterized protein</fullName>
    </submittedName>
</protein>